<dbReference type="Proteomes" id="UP000800096">
    <property type="component" value="Unassembled WGS sequence"/>
</dbReference>
<gene>
    <name evidence="2" type="ORF">BDU57DRAFT_461575</name>
</gene>
<reference evidence="2" key="1">
    <citation type="journal article" date="2020" name="Stud. Mycol.">
        <title>101 Dothideomycetes genomes: a test case for predicting lifestyles and emergence of pathogens.</title>
        <authorList>
            <person name="Haridas S."/>
            <person name="Albert R."/>
            <person name="Binder M."/>
            <person name="Bloem J."/>
            <person name="Labutti K."/>
            <person name="Salamov A."/>
            <person name="Andreopoulos B."/>
            <person name="Baker S."/>
            <person name="Barry K."/>
            <person name="Bills G."/>
            <person name="Bluhm B."/>
            <person name="Cannon C."/>
            <person name="Castanera R."/>
            <person name="Culley D."/>
            <person name="Daum C."/>
            <person name="Ezra D."/>
            <person name="Gonzalez J."/>
            <person name="Henrissat B."/>
            <person name="Kuo A."/>
            <person name="Liang C."/>
            <person name="Lipzen A."/>
            <person name="Lutzoni F."/>
            <person name="Magnuson J."/>
            <person name="Mondo S."/>
            <person name="Nolan M."/>
            <person name="Ohm R."/>
            <person name="Pangilinan J."/>
            <person name="Park H.-J."/>
            <person name="Ramirez L."/>
            <person name="Alfaro M."/>
            <person name="Sun H."/>
            <person name="Tritt A."/>
            <person name="Yoshinaga Y."/>
            <person name="Zwiers L.-H."/>
            <person name="Turgeon B."/>
            <person name="Goodwin S."/>
            <person name="Spatafora J."/>
            <person name="Crous P."/>
            <person name="Grigoriev I."/>
        </authorList>
    </citation>
    <scope>NUCLEOTIDE SEQUENCE</scope>
    <source>
        <strain evidence="2">HMLAC05119</strain>
    </source>
</reference>
<evidence type="ECO:0000313" key="3">
    <source>
        <dbReference type="Proteomes" id="UP000800096"/>
    </source>
</evidence>
<dbReference type="OrthoDB" id="3830006at2759"/>
<feature type="compositionally biased region" description="Low complexity" evidence="1">
    <location>
        <begin position="33"/>
        <end position="49"/>
    </location>
</feature>
<dbReference type="EMBL" id="ML979144">
    <property type="protein sequence ID" value="KAF1911444.1"/>
    <property type="molecule type" value="Genomic_DNA"/>
</dbReference>
<feature type="region of interest" description="Disordered" evidence="1">
    <location>
        <begin position="323"/>
        <end position="342"/>
    </location>
</feature>
<keyword evidence="3" id="KW-1185">Reference proteome</keyword>
<name>A0A6A5QAA3_AMPQU</name>
<protein>
    <submittedName>
        <fullName evidence="2">Uncharacterized protein</fullName>
    </submittedName>
</protein>
<sequence>MSTESTPSKDRLSPSWIRRPTMWRRKSAHESGLRSTSSGSLSPRPLSSRSNRDESSSARSNSLDKRTSFRGVVNRLRSTSSVSSLGGKSEEIDDNDIHDWFHGFRRYNNQVTTKFSQQQSHDTADLAKATKKLTKNCGGQLIHGLPEAAFDFALLWCPTSELTQRNTKEPSWSWTSLASPVCFPFDPSTCPDISNLPRSSGEIFRSEITNFHIGPPESPYTLRRDKKNPALRITYPPYLHAPRGSDHTVESKTLRFTALIIAAEDFSSEQLYYKDAAIPVCQLFDARDRHCGVIMSHLSSFSAPSSTGPYEFILLSRNLRREPEAHTRRPQNATSHPPGTPIWDGQGFVWDESVVEFDDAVFEEGEWKMVNVMLVRWVGEFAERVAVGRMHEDVWREGGPRRKDVVLR</sequence>
<evidence type="ECO:0000313" key="2">
    <source>
        <dbReference type="EMBL" id="KAF1911444.1"/>
    </source>
</evidence>
<organism evidence="2 3">
    <name type="scientific">Ampelomyces quisqualis</name>
    <name type="common">Powdery mildew agent</name>
    <dbReference type="NCBI Taxonomy" id="50730"/>
    <lineage>
        <taxon>Eukaryota</taxon>
        <taxon>Fungi</taxon>
        <taxon>Dikarya</taxon>
        <taxon>Ascomycota</taxon>
        <taxon>Pezizomycotina</taxon>
        <taxon>Dothideomycetes</taxon>
        <taxon>Pleosporomycetidae</taxon>
        <taxon>Pleosporales</taxon>
        <taxon>Pleosporineae</taxon>
        <taxon>Phaeosphaeriaceae</taxon>
        <taxon>Ampelomyces</taxon>
    </lineage>
</organism>
<evidence type="ECO:0000256" key="1">
    <source>
        <dbReference type="SAM" id="MobiDB-lite"/>
    </source>
</evidence>
<dbReference type="AlphaFoldDB" id="A0A6A5QAA3"/>
<accession>A0A6A5QAA3</accession>
<feature type="region of interest" description="Disordered" evidence="1">
    <location>
        <begin position="1"/>
        <end position="66"/>
    </location>
</feature>
<proteinExistence type="predicted"/>
<feature type="compositionally biased region" description="Basic and acidic residues" evidence="1">
    <location>
        <begin position="50"/>
        <end position="66"/>
    </location>
</feature>